<feature type="chain" id="PRO_5014372229" description="Fimbrial protein" evidence="1">
    <location>
        <begin position="22"/>
        <end position="185"/>
    </location>
</feature>
<evidence type="ECO:0000256" key="1">
    <source>
        <dbReference type="SAM" id="SignalP"/>
    </source>
</evidence>
<dbReference type="RefSeq" id="WP_014882460.1">
    <property type="nucleotide sequence ID" value="NC_018405.1"/>
</dbReference>
<proteinExistence type="predicted"/>
<evidence type="ECO:0008006" key="4">
    <source>
        <dbReference type="Google" id="ProtNLM"/>
    </source>
</evidence>
<gene>
    <name evidence="2" type="ORF">B9Q37_04185</name>
</gene>
<dbReference type="AlphaFoldDB" id="A0A2J0PP81"/>
<keyword evidence="1" id="KW-0732">Signal</keyword>
<protein>
    <recommendedName>
        <fullName evidence="4">Fimbrial protein</fullName>
    </recommendedName>
</protein>
<dbReference type="KEGG" id="eno:ECENHK_03355"/>
<dbReference type="EMBL" id="NEEU01000002">
    <property type="protein sequence ID" value="PJD76575.1"/>
    <property type="molecule type" value="Genomic_DNA"/>
</dbReference>
<name>A0A2J0PP81_9ENTR</name>
<dbReference type="Proteomes" id="UP000230495">
    <property type="component" value="Unassembled WGS sequence"/>
</dbReference>
<sequence>MKIVNAVLIGAASLFSSYVVAEACQITLSQPNVSFGRFKQDDIITSRKNWNRMPGKEVTATVFCPQPRVMALFLQSTSGSNGGVLFGQKSRLALVASNILVDGHHYNLVRTSDRVSFTSAETPKEKVFLRNNDGILAYQNGLPVRGKQMSVTIKIIPVINDDQLRGIPDNTELESALAWELLTTE</sequence>
<accession>A0A2J0PP81</accession>
<evidence type="ECO:0000313" key="2">
    <source>
        <dbReference type="EMBL" id="PJD76575.1"/>
    </source>
</evidence>
<comment type="caution">
    <text evidence="2">The sequence shown here is derived from an EMBL/GenBank/DDBJ whole genome shotgun (WGS) entry which is preliminary data.</text>
</comment>
<reference evidence="2 3" key="1">
    <citation type="journal article" date="2017" name="J. Antimicrob. Chemother.">
        <title>Characterization of the population structure, drug resistance mechanisms and plasmids of the community-associated Enterobacter cloacae complex in China.</title>
        <authorList>
            <person name="Zhou K."/>
            <person name="Yu W."/>
            <person name="Cao X."/>
            <person name="Shen P."/>
            <person name="Lu H."/>
            <person name="Luo Q."/>
            <person name="Rossen J.W.A."/>
            <person name="Xiao Y."/>
        </authorList>
    </citation>
    <scope>NUCLEOTIDE SEQUENCE [LARGE SCALE GENOMIC DNA]</scope>
    <source>
        <strain evidence="2">ECC1097</strain>
    </source>
</reference>
<feature type="signal peptide" evidence="1">
    <location>
        <begin position="1"/>
        <end position="21"/>
    </location>
</feature>
<organism evidence="2">
    <name type="scientific">Enterobacter kobei</name>
    <dbReference type="NCBI Taxonomy" id="208224"/>
    <lineage>
        <taxon>Bacteria</taxon>
        <taxon>Pseudomonadati</taxon>
        <taxon>Pseudomonadota</taxon>
        <taxon>Gammaproteobacteria</taxon>
        <taxon>Enterobacterales</taxon>
        <taxon>Enterobacteriaceae</taxon>
        <taxon>Enterobacter</taxon>
        <taxon>Enterobacter cloacae complex</taxon>
    </lineage>
</organism>
<evidence type="ECO:0000313" key="3">
    <source>
        <dbReference type="Proteomes" id="UP000230495"/>
    </source>
</evidence>